<organism evidence="3 4">
    <name type="scientific">Legionella pneumophila</name>
    <dbReference type="NCBI Taxonomy" id="446"/>
    <lineage>
        <taxon>Bacteria</taxon>
        <taxon>Pseudomonadati</taxon>
        <taxon>Pseudomonadota</taxon>
        <taxon>Gammaproteobacteria</taxon>
        <taxon>Legionellales</taxon>
        <taxon>Legionellaceae</taxon>
        <taxon>Legionella</taxon>
    </lineage>
</organism>
<feature type="region of interest" description="Disordered" evidence="1">
    <location>
        <begin position="133"/>
        <end position="174"/>
    </location>
</feature>
<sequence length="174" mass="19142">MFESFRKCLSAISMRAPYSSSTGHRNAQRTNAASEVLGTTLETFDPAASIPTKLAQTLISIYSLFRFDTHVSEKLIHLLQGSIAATQMGLGIALLFTGTECEEYTDADLCKAIFLLQLLYRGTLLVGWAPSEFSKDPYVEPKVASHDKADADIDADTKSEEENEEEQPRNSVSV</sequence>
<evidence type="ECO:0000313" key="3">
    <source>
        <dbReference type="EMBL" id="HAT1597851.1"/>
    </source>
</evidence>
<evidence type="ECO:0000313" key="4">
    <source>
        <dbReference type="Proteomes" id="UP000861567"/>
    </source>
</evidence>
<protein>
    <submittedName>
        <fullName evidence="3">Uncharacterized protein</fullName>
    </submittedName>
</protein>
<evidence type="ECO:0000256" key="1">
    <source>
        <dbReference type="SAM" id="MobiDB-lite"/>
    </source>
</evidence>
<reference evidence="3" key="1">
    <citation type="journal article" date="2018" name="Genome Biol.">
        <title>SKESA: strategic k-mer extension for scrupulous assemblies.</title>
        <authorList>
            <person name="Souvorov A."/>
            <person name="Agarwala R."/>
            <person name="Lipman D.J."/>
        </authorList>
    </citation>
    <scope>NUCLEOTIDE SEQUENCE</scope>
    <source>
        <strain evidence="3">D3612</strain>
    </source>
</reference>
<dbReference type="EMBL" id="DACSEI010000110">
    <property type="protein sequence ID" value="HAT1597851.1"/>
    <property type="molecule type" value="Genomic_DNA"/>
</dbReference>
<gene>
    <name evidence="2" type="ORF">I8Y58_000367</name>
    <name evidence="3" type="ORF">I8Y58_003140</name>
</gene>
<reference evidence="3" key="2">
    <citation type="submission" date="2020-11" db="EMBL/GenBank/DDBJ databases">
        <authorList>
            <consortium name="NCBI Pathogen Detection Project"/>
        </authorList>
    </citation>
    <scope>NUCLEOTIDE SEQUENCE</scope>
    <source>
        <strain evidence="3">D3612</strain>
    </source>
</reference>
<dbReference type="AlphaFoldDB" id="A0AAN5R6K4"/>
<accession>A0AAN5R6K4</accession>
<dbReference type="EMBL" id="DACSEI010000002">
    <property type="protein sequence ID" value="HAT1595173.1"/>
    <property type="molecule type" value="Genomic_DNA"/>
</dbReference>
<feature type="compositionally biased region" description="Basic and acidic residues" evidence="1">
    <location>
        <begin position="133"/>
        <end position="160"/>
    </location>
</feature>
<comment type="caution">
    <text evidence="3">The sequence shown here is derived from an EMBL/GenBank/DDBJ whole genome shotgun (WGS) entry which is preliminary data.</text>
</comment>
<name>A0AAN5R6K4_LEGPN</name>
<proteinExistence type="predicted"/>
<dbReference type="Proteomes" id="UP000861567">
    <property type="component" value="Unassembled WGS sequence"/>
</dbReference>
<evidence type="ECO:0000313" key="2">
    <source>
        <dbReference type="EMBL" id="HAT1595173.1"/>
    </source>
</evidence>